<name>A0A0F9NXZ3_9ZZZZ</name>
<reference evidence="2" key="1">
    <citation type="journal article" date="2015" name="Nature">
        <title>Complex archaea that bridge the gap between prokaryotes and eukaryotes.</title>
        <authorList>
            <person name="Spang A."/>
            <person name="Saw J.H."/>
            <person name="Jorgensen S.L."/>
            <person name="Zaremba-Niedzwiedzka K."/>
            <person name="Martijn J."/>
            <person name="Lind A.E."/>
            <person name="van Eijk R."/>
            <person name="Schleper C."/>
            <person name="Guy L."/>
            <person name="Ettema T.J."/>
        </authorList>
    </citation>
    <scope>NUCLEOTIDE SEQUENCE</scope>
</reference>
<dbReference type="InterPro" id="IPR003607">
    <property type="entry name" value="HD/PDEase_dom"/>
</dbReference>
<protein>
    <recommendedName>
        <fullName evidence="1">HD-GYP domain-containing protein</fullName>
    </recommendedName>
</protein>
<dbReference type="PANTHER" id="PTHR43155">
    <property type="entry name" value="CYCLIC DI-GMP PHOSPHODIESTERASE PA4108-RELATED"/>
    <property type="match status" value="1"/>
</dbReference>
<dbReference type="AlphaFoldDB" id="A0A0F9NXZ3"/>
<dbReference type="InterPro" id="IPR037522">
    <property type="entry name" value="HD_GYP_dom"/>
</dbReference>
<dbReference type="PANTHER" id="PTHR43155:SF2">
    <property type="entry name" value="CYCLIC DI-GMP PHOSPHODIESTERASE PA4108"/>
    <property type="match status" value="1"/>
</dbReference>
<accession>A0A0F9NXZ3</accession>
<dbReference type="Gene3D" id="1.10.3210.10">
    <property type="entry name" value="Hypothetical protein af1432"/>
    <property type="match status" value="1"/>
</dbReference>
<evidence type="ECO:0000313" key="2">
    <source>
        <dbReference type="EMBL" id="KKN24315.1"/>
    </source>
</evidence>
<dbReference type="CDD" id="cd00077">
    <property type="entry name" value="HDc"/>
    <property type="match status" value="1"/>
</dbReference>
<dbReference type="SUPFAM" id="SSF109604">
    <property type="entry name" value="HD-domain/PDEase-like"/>
    <property type="match status" value="1"/>
</dbReference>
<dbReference type="Pfam" id="PF13487">
    <property type="entry name" value="HD_5"/>
    <property type="match status" value="1"/>
</dbReference>
<dbReference type="EMBL" id="LAZR01002891">
    <property type="protein sequence ID" value="KKN24315.1"/>
    <property type="molecule type" value="Genomic_DNA"/>
</dbReference>
<dbReference type="SMART" id="SM00471">
    <property type="entry name" value="HDc"/>
    <property type="match status" value="1"/>
</dbReference>
<evidence type="ECO:0000259" key="1">
    <source>
        <dbReference type="PROSITE" id="PS51832"/>
    </source>
</evidence>
<gene>
    <name evidence="2" type="ORF">LCGC14_0896070</name>
</gene>
<proteinExistence type="predicted"/>
<organism evidence="2">
    <name type="scientific">marine sediment metagenome</name>
    <dbReference type="NCBI Taxonomy" id="412755"/>
    <lineage>
        <taxon>unclassified sequences</taxon>
        <taxon>metagenomes</taxon>
        <taxon>ecological metagenomes</taxon>
    </lineage>
</organism>
<dbReference type="PROSITE" id="PS51832">
    <property type="entry name" value="HD_GYP"/>
    <property type="match status" value="1"/>
</dbReference>
<sequence length="493" mass="57012">MEEKDRKGRKDYIDEAKKSLAKIIEEIFIRLSSAMKVAQIFEPNNLTFIRQFDLLFKLIQDIMRKEGKAVFQFRENTLFFNNSRVKFDFSSYNNFKFLADEFREKEIGTLGFESGLSKDELTQFVILFIDEEVIKENPFEDFEAALNKKRIGHIFLEKLHPFEVTGGVAEEQLQDSAINVFFKSITHLKEVVEREKKKEKVKLKTTRRLMQSIVNLVSQNESFMIGLTNIKDYDEYTLNHSTNVTVLSICFGRRLGLERKELVDLGVSAFFHDIGKVEIPEEILNKPGKLDDNEFDIMKTHPWQGAQKLACLTELSILPITAINVAMEHHIWANLAGGGYPKYWKKNHTDFFSKIVKICDFFDAVTTERPYRKKTATREEATSWMLEKIGTEFDAILLKVFANMIGIYPIGSLVVLDTEEWGIVMETNPDVALMACPKVKIITDKDGNKMDGRIIDMTEKDPETDRFKKKIVKTLDPFKYDINVSEYFLAQGT</sequence>
<feature type="domain" description="HD-GYP" evidence="1">
    <location>
        <begin position="215"/>
        <end position="417"/>
    </location>
</feature>
<comment type="caution">
    <text evidence="2">The sequence shown here is derived from an EMBL/GenBank/DDBJ whole genome shotgun (WGS) entry which is preliminary data.</text>
</comment>